<dbReference type="Proteomes" id="UP000183988">
    <property type="component" value="Unassembled WGS sequence"/>
</dbReference>
<dbReference type="PROSITE" id="PS00893">
    <property type="entry name" value="NUDIX_BOX"/>
    <property type="match status" value="1"/>
</dbReference>
<dbReference type="CDD" id="cd02883">
    <property type="entry name" value="NUDIX_Hydrolase"/>
    <property type="match status" value="1"/>
</dbReference>
<name>A0A1M5J9N0_9BACI</name>
<sequence>MQMPVHIVAAGGFVENDKGEILLVKTRRGGHWVFPGGQVEVGENLIDGLVREVKEESGIDVEVSHLVGVFSNTATYPGHSGVKTVPTKVMFDFVCEPKGGELATSDETSDSRWVRKEEVLDMVLAPALRTRYQAYLGYDGSIHYMDYVTKPQFELKLDRKI</sequence>
<accession>A0A1M5J9N0</accession>
<dbReference type="PRINTS" id="PR00502">
    <property type="entry name" value="NUDIXFAMILY"/>
</dbReference>
<evidence type="ECO:0000256" key="2">
    <source>
        <dbReference type="ARBA" id="ARBA00022801"/>
    </source>
</evidence>
<dbReference type="OrthoDB" id="9816289at2"/>
<reference evidence="5 6" key="1">
    <citation type="submission" date="2016-11" db="EMBL/GenBank/DDBJ databases">
        <authorList>
            <person name="Jaros S."/>
            <person name="Januszkiewicz K."/>
            <person name="Wedrychowicz H."/>
        </authorList>
    </citation>
    <scope>NUCLEOTIDE SEQUENCE [LARGE SCALE GENOMIC DNA]</scope>
    <source>
        <strain evidence="5 6">IBRC-M 10683</strain>
    </source>
</reference>
<feature type="domain" description="Nudix hydrolase" evidence="4">
    <location>
        <begin position="5"/>
        <end position="138"/>
    </location>
</feature>
<dbReference type="Gene3D" id="3.90.79.10">
    <property type="entry name" value="Nucleoside Triphosphate Pyrophosphohydrolase"/>
    <property type="match status" value="1"/>
</dbReference>
<dbReference type="PANTHER" id="PTHR43046">
    <property type="entry name" value="GDP-MANNOSE MANNOSYL HYDROLASE"/>
    <property type="match status" value="1"/>
</dbReference>
<dbReference type="InterPro" id="IPR020084">
    <property type="entry name" value="NUDIX_hydrolase_CS"/>
</dbReference>
<gene>
    <name evidence="5" type="ORF">SAMN05216225_10293</name>
</gene>
<comment type="similarity">
    <text evidence="3">Belongs to the Nudix hydrolase family.</text>
</comment>
<dbReference type="STRING" id="930117.SAMN05216225_10293"/>
<dbReference type="PANTHER" id="PTHR43046:SF14">
    <property type="entry name" value="MUTT_NUDIX FAMILY PROTEIN"/>
    <property type="match status" value="1"/>
</dbReference>
<dbReference type="GO" id="GO:0016787">
    <property type="term" value="F:hydrolase activity"/>
    <property type="evidence" value="ECO:0007669"/>
    <property type="project" value="UniProtKB-KW"/>
</dbReference>
<keyword evidence="6" id="KW-1185">Reference proteome</keyword>
<evidence type="ECO:0000256" key="3">
    <source>
        <dbReference type="RuleBase" id="RU003476"/>
    </source>
</evidence>
<dbReference type="PROSITE" id="PS51462">
    <property type="entry name" value="NUDIX"/>
    <property type="match status" value="1"/>
</dbReference>
<dbReference type="RefSeq" id="WP_072891072.1">
    <property type="nucleotide sequence ID" value="NZ_FQVW01000029.1"/>
</dbReference>
<evidence type="ECO:0000313" key="5">
    <source>
        <dbReference type="EMBL" id="SHG37282.1"/>
    </source>
</evidence>
<dbReference type="SUPFAM" id="SSF55811">
    <property type="entry name" value="Nudix"/>
    <property type="match status" value="1"/>
</dbReference>
<dbReference type="InterPro" id="IPR000086">
    <property type="entry name" value="NUDIX_hydrolase_dom"/>
</dbReference>
<keyword evidence="2 3" id="KW-0378">Hydrolase</keyword>
<organism evidence="5 6">
    <name type="scientific">Ornithinibacillus halophilus</name>
    <dbReference type="NCBI Taxonomy" id="930117"/>
    <lineage>
        <taxon>Bacteria</taxon>
        <taxon>Bacillati</taxon>
        <taxon>Bacillota</taxon>
        <taxon>Bacilli</taxon>
        <taxon>Bacillales</taxon>
        <taxon>Bacillaceae</taxon>
        <taxon>Ornithinibacillus</taxon>
    </lineage>
</organism>
<dbReference type="InterPro" id="IPR015797">
    <property type="entry name" value="NUDIX_hydrolase-like_dom_sf"/>
</dbReference>
<evidence type="ECO:0000259" key="4">
    <source>
        <dbReference type="PROSITE" id="PS51462"/>
    </source>
</evidence>
<comment type="cofactor">
    <cofactor evidence="1">
        <name>Mg(2+)</name>
        <dbReference type="ChEBI" id="CHEBI:18420"/>
    </cofactor>
</comment>
<evidence type="ECO:0000256" key="1">
    <source>
        <dbReference type="ARBA" id="ARBA00001946"/>
    </source>
</evidence>
<dbReference type="InterPro" id="IPR020476">
    <property type="entry name" value="Nudix_hydrolase"/>
</dbReference>
<dbReference type="Pfam" id="PF00293">
    <property type="entry name" value="NUDIX"/>
    <property type="match status" value="1"/>
</dbReference>
<proteinExistence type="inferred from homology"/>
<evidence type="ECO:0000313" key="6">
    <source>
        <dbReference type="Proteomes" id="UP000183988"/>
    </source>
</evidence>
<dbReference type="EMBL" id="FQVW01000029">
    <property type="protein sequence ID" value="SHG37282.1"/>
    <property type="molecule type" value="Genomic_DNA"/>
</dbReference>
<protein>
    <submittedName>
        <fullName evidence="5">ADP-ribose pyrophosphatase YjhB, NUDIX family</fullName>
    </submittedName>
</protein>
<dbReference type="AlphaFoldDB" id="A0A1M5J9N0"/>